<keyword evidence="7" id="KW-0406">Ion transport</keyword>
<dbReference type="InterPro" id="IPR036942">
    <property type="entry name" value="Beta-barrel_TonB_sf"/>
</dbReference>
<evidence type="ECO:0000256" key="6">
    <source>
        <dbReference type="ARBA" id="ARBA00023004"/>
    </source>
</evidence>
<dbReference type="Pfam" id="PF07715">
    <property type="entry name" value="Plug"/>
    <property type="match status" value="1"/>
</dbReference>
<evidence type="ECO:0000256" key="11">
    <source>
        <dbReference type="PROSITE-ProRule" id="PRU01360"/>
    </source>
</evidence>
<dbReference type="SUPFAM" id="SSF56935">
    <property type="entry name" value="Porins"/>
    <property type="match status" value="1"/>
</dbReference>
<dbReference type="RefSeq" id="WP_008447072.1">
    <property type="nucleotide sequence ID" value="NZ_JRNU01000001.1"/>
</dbReference>
<dbReference type="InterPro" id="IPR039426">
    <property type="entry name" value="TonB-dep_rcpt-like"/>
</dbReference>
<feature type="domain" description="TonB-dependent receptor-like beta-barrel" evidence="13">
    <location>
        <begin position="163"/>
        <end position="650"/>
    </location>
</feature>
<comment type="subcellular location">
    <subcellularLocation>
        <location evidence="1 11">Cell outer membrane</location>
        <topology evidence="1 11">Multi-pass membrane protein</topology>
    </subcellularLocation>
</comment>
<protein>
    <submittedName>
        <fullName evidence="15">TonB-dependent receptor</fullName>
    </submittedName>
</protein>
<comment type="caution">
    <text evidence="15">The sequence shown here is derived from an EMBL/GenBank/DDBJ whole genome shotgun (WGS) entry which is preliminary data.</text>
</comment>
<dbReference type="InterPro" id="IPR012910">
    <property type="entry name" value="Plug_dom"/>
</dbReference>
<dbReference type="PANTHER" id="PTHR32552:SF81">
    <property type="entry name" value="TONB-DEPENDENT OUTER MEMBRANE RECEPTOR"/>
    <property type="match status" value="1"/>
</dbReference>
<comment type="similarity">
    <text evidence="11 12">Belongs to the TonB-dependent receptor family.</text>
</comment>
<dbReference type="Gene3D" id="2.40.170.20">
    <property type="entry name" value="TonB-dependent receptor, beta-barrel domain"/>
    <property type="match status" value="1"/>
</dbReference>
<evidence type="ECO:0000256" key="8">
    <source>
        <dbReference type="ARBA" id="ARBA00023077"/>
    </source>
</evidence>
<evidence type="ECO:0000256" key="1">
    <source>
        <dbReference type="ARBA" id="ARBA00004571"/>
    </source>
</evidence>
<name>A0A096B375_9BACT</name>
<keyword evidence="6" id="KW-0408">Iron</keyword>
<evidence type="ECO:0000259" key="14">
    <source>
        <dbReference type="Pfam" id="PF07715"/>
    </source>
</evidence>
<accession>A0A096B375</accession>
<evidence type="ECO:0000256" key="2">
    <source>
        <dbReference type="ARBA" id="ARBA00022448"/>
    </source>
</evidence>
<dbReference type="PROSITE" id="PS52016">
    <property type="entry name" value="TONB_DEPENDENT_REC_3"/>
    <property type="match status" value="1"/>
</dbReference>
<evidence type="ECO:0000256" key="5">
    <source>
        <dbReference type="ARBA" id="ARBA00022692"/>
    </source>
</evidence>
<keyword evidence="2 11" id="KW-0813">Transport</keyword>
<keyword evidence="5 11" id="KW-0812">Transmembrane</keyword>
<reference evidence="15 16" key="1">
    <citation type="submission" date="2014-07" db="EMBL/GenBank/DDBJ databases">
        <authorList>
            <person name="McCorrison J."/>
            <person name="Sanka R."/>
            <person name="Torralba M."/>
            <person name="Gillis M."/>
            <person name="Haft D.H."/>
            <person name="Methe B."/>
            <person name="Sutton G."/>
            <person name="Nelson K.E."/>
        </authorList>
    </citation>
    <scope>NUCLEOTIDE SEQUENCE [LARGE SCALE GENOMIC DNA]</scope>
    <source>
        <strain evidence="15 16">DNF00058</strain>
    </source>
</reference>
<gene>
    <name evidence="15" type="ORF">HMPREF9302_00450</name>
</gene>
<evidence type="ECO:0000256" key="4">
    <source>
        <dbReference type="ARBA" id="ARBA00022496"/>
    </source>
</evidence>
<feature type="domain" description="TonB-dependent receptor plug" evidence="14">
    <location>
        <begin position="45"/>
        <end position="146"/>
    </location>
</feature>
<dbReference type="GO" id="GO:0009279">
    <property type="term" value="C:cell outer membrane"/>
    <property type="evidence" value="ECO:0007669"/>
    <property type="project" value="UniProtKB-SubCell"/>
</dbReference>
<dbReference type="AlphaFoldDB" id="A0A096B375"/>
<sequence length="683" mass="77613">MFNSLLLLSLMLGNYQGVEKDTITNTYKMKEVLVADFKRNKRNLTPISVSSINSDQINGQGITSLKELSGVVPNFFMPDYGSRANTPIYVRGIGVKAKGSAVGFYVDGIPHFEASAFDIDMSDVAGVEVYRGPQGTLYGRNAIGGIINVYTHNPIDYQHTRFSLGYGKYNDVVAQGSTYQRFSNSFGVSSAISYHHNDGMFKNECLGKNADDINEVEGKIGLYWRPANRWLLHLNSTLSYSDQGGYPYSLYDVKANKVEPVSYNRYSSFRRLISSTGFNARYSDNKISFNSQTSYQFIKTHLGIDQDFTPKDLLFVVNNFRQNMVSQEFTLKSNDQRRYQWIVGMFGMLDYTDQFVQVNVFNKKVATPTSYKTPITTFAIYHQSSYNIWRGLSATVGLRFDYEHSKIDYNKDLLYLATDKSMNVLNYTDKASFTQFTPKVAIQYTTKGHNLYYGSITRGYKPGGYNVSLKTEADRSYGPEYSWDYETGARLNFLQGKLTAEASLFYIDWRDMQTTYQIPGIGNKVLNAGHTNSKGFEIGLGYHPVKDLDFTINYGFTHATYLDYKMNDEADYSHNYLPMVPNHTLSINSSYTIKNAGWFDMIRLNAGVIGLGRIYWTDDNAVYQNFYATLNTKISFTKGIFTWTLWGKNLTNTDYIAYGFKYGVNYVQQGKPLTFGTSLSVDF</sequence>
<evidence type="ECO:0000313" key="16">
    <source>
        <dbReference type="Proteomes" id="UP000029614"/>
    </source>
</evidence>
<dbReference type="Pfam" id="PF00593">
    <property type="entry name" value="TonB_dep_Rec_b-barrel"/>
    <property type="match status" value="1"/>
</dbReference>
<dbReference type="EMBL" id="JRNU01000001">
    <property type="protein sequence ID" value="KGF53396.1"/>
    <property type="molecule type" value="Genomic_DNA"/>
</dbReference>
<dbReference type="GO" id="GO:0006826">
    <property type="term" value="P:iron ion transport"/>
    <property type="evidence" value="ECO:0007669"/>
    <property type="project" value="UniProtKB-KW"/>
</dbReference>
<evidence type="ECO:0000256" key="3">
    <source>
        <dbReference type="ARBA" id="ARBA00022452"/>
    </source>
</evidence>
<evidence type="ECO:0000256" key="10">
    <source>
        <dbReference type="ARBA" id="ARBA00023237"/>
    </source>
</evidence>
<keyword evidence="4" id="KW-0410">Iron transport</keyword>
<keyword evidence="15" id="KW-0675">Receptor</keyword>
<dbReference type="InterPro" id="IPR000531">
    <property type="entry name" value="Beta-barrel_TonB"/>
</dbReference>
<dbReference type="Proteomes" id="UP000029614">
    <property type="component" value="Unassembled WGS sequence"/>
</dbReference>
<keyword evidence="10 11" id="KW-0998">Cell outer membrane</keyword>
<evidence type="ECO:0000256" key="9">
    <source>
        <dbReference type="ARBA" id="ARBA00023136"/>
    </source>
</evidence>
<keyword evidence="9 11" id="KW-0472">Membrane</keyword>
<keyword evidence="3 11" id="KW-1134">Transmembrane beta strand</keyword>
<keyword evidence="16" id="KW-1185">Reference proteome</keyword>
<organism evidence="15 16">
    <name type="scientific">Prevotella amnii DNF00058</name>
    <dbReference type="NCBI Taxonomy" id="1401066"/>
    <lineage>
        <taxon>Bacteria</taxon>
        <taxon>Pseudomonadati</taxon>
        <taxon>Bacteroidota</taxon>
        <taxon>Bacteroidia</taxon>
        <taxon>Bacteroidales</taxon>
        <taxon>Prevotellaceae</taxon>
        <taxon>Prevotella</taxon>
    </lineage>
</organism>
<evidence type="ECO:0000256" key="12">
    <source>
        <dbReference type="RuleBase" id="RU003357"/>
    </source>
</evidence>
<evidence type="ECO:0000259" key="13">
    <source>
        <dbReference type="Pfam" id="PF00593"/>
    </source>
</evidence>
<proteinExistence type="inferred from homology"/>
<evidence type="ECO:0000256" key="7">
    <source>
        <dbReference type="ARBA" id="ARBA00023065"/>
    </source>
</evidence>
<evidence type="ECO:0000313" key="15">
    <source>
        <dbReference type="EMBL" id="KGF53396.1"/>
    </source>
</evidence>
<dbReference type="PANTHER" id="PTHR32552">
    <property type="entry name" value="FERRICHROME IRON RECEPTOR-RELATED"/>
    <property type="match status" value="1"/>
</dbReference>
<keyword evidence="8 12" id="KW-0798">TonB box</keyword>
<dbReference type="OrthoDB" id="9775095at2"/>